<comment type="caution">
    <text evidence="2">The sequence shown here is derived from an EMBL/GenBank/DDBJ whole genome shotgun (WGS) entry which is preliminary data.</text>
</comment>
<feature type="compositionally biased region" description="Basic and acidic residues" evidence="1">
    <location>
        <begin position="784"/>
        <end position="795"/>
    </location>
</feature>
<feature type="compositionally biased region" description="Polar residues" evidence="1">
    <location>
        <begin position="37"/>
        <end position="56"/>
    </location>
</feature>
<keyword evidence="3" id="KW-1185">Reference proteome</keyword>
<evidence type="ECO:0000313" key="3">
    <source>
        <dbReference type="Proteomes" id="UP001324427"/>
    </source>
</evidence>
<gene>
    <name evidence="2" type="ORF">LTR36_007633</name>
</gene>
<name>A0AAV9JUE2_9PEZI</name>
<dbReference type="AlphaFoldDB" id="A0AAV9JUE2"/>
<protein>
    <submittedName>
        <fullName evidence="2">Uncharacterized protein</fullName>
    </submittedName>
</protein>
<feature type="compositionally biased region" description="Polar residues" evidence="1">
    <location>
        <begin position="1"/>
        <end position="13"/>
    </location>
</feature>
<organism evidence="2 3">
    <name type="scientific">Oleoguttula mirabilis</name>
    <dbReference type="NCBI Taxonomy" id="1507867"/>
    <lineage>
        <taxon>Eukaryota</taxon>
        <taxon>Fungi</taxon>
        <taxon>Dikarya</taxon>
        <taxon>Ascomycota</taxon>
        <taxon>Pezizomycotina</taxon>
        <taxon>Dothideomycetes</taxon>
        <taxon>Dothideomycetidae</taxon>
        <taxon>Mycosphaerellales</taxon>
        <taxon>Teratosphaeriaceae</taxon>
        <taxon>Oleoguttula</taxon>
    </lineage>
</organism>
<dbReference type="EMBL" id="JAVFHQ010000005">
    <property type="protein sequence ID" value="KAK4549175.1"/>
    <property type="molecule type" value="Genomic_DNA"/>
</dbReference>
<accession>A0AAV9JUE2</accession>
<dbReference type="Proteomes" id="UP001324427">
    <property type="component" value="Unassembled WGS sequence"/>
</dbReference>
<sequence length="795" mass="89860">MSNRGRLVSLSNSGRHRAYGPTLGGDEDEPYSDAQETRSVTTSADAEYATGSSFSESARDDGASLNMFTERSRGFDDMANKHLRSSDTALMIRSFEKQTDIQFARTYRLGHPIKEALSDTVEPKVGFVFLPGADMPEVNRLEQDNMVEGPPDQRDALWRVNTAETLLSEISVGKDLSMIKHDRTTEVVQTAVMRHQNDRSAVRDRKSRGEVGPFRPDAVTLASRNVAIYHTLCGQPLDLCATLIEVNVGSLFELMYDYRWIILNSGLNLQQTKDLLERMIEAARRFCLNSPILFRMSTRNRIVDATNIRFGVDSEQSLETHTTSRGIQEIIMMSASYFNSLAPTAPGMDESTQRIIRPRFLQMLTLLLSLLNDRDVESIASFLEGTYGIKAARADLELLFCKVIPLTSINSTVFLKALIPAIDAVGPNEVVIRDWSAFDDQKRCWNTFMRSLARKGYLLPGTLDDLGHAQSSWIMKWPDDGVKSSTVFGRLQHHGERTSTFNEIPPGRFSYSPEVTELTVIFTNHDTYTIHPQDYTHISMLTRGTYSVTRCEDSSAWELEVTEVVMNTAINDGIRVLNDAIRRFNAGAAPKPLQRNRSVLRKRIKEPALFPEVPLAPRLTRIEVWLPGTILAVAYKADDRNVPKADALRHMTYHYSRLMNLFKHLCESAGRSVALYEQYIGHINRHLSLDREECQKEKARGSLSSSPIARAFNPEEPEVSASIVWYGYWVALRPHTILGELLHIQAKSDIVQSVGWRRPVNWLEIQDAVPTQYAPANRRGRNFRGPEEHQWTAFA</sequence>
<feature type="region of interest" description="Disordered" evidence="1">
    <location>
        <begin position="1"/>
        <end position="60"/>
    </location>
</feature>
<feature type="region of interest" description="Disordered" evidence="1">
    <location>
        <begin position="776"/>
        <end position="795"/>
    </location>
</feature>
<evidence type="ECO:0000313" key="2">
    <source>
        <dbReference type="EMBL" id="KAK4549175.1"/>
    </source>
</evidence>
<evidence type="ECO:0000256" key="1">
    <source>
        <dbReference type="SAM" id="MobiDB-lite"/>
    </source>
</evidence>
<reference evidence="2 3" key="1">
    <citation type="submission" date="2021-11" db="EMBL/GenBank/DDBJ databases">
        <title>Black yeast isolated from Biological Soil Crust.</title>
        <authorList>
            <person name="Kurbessoian T."/>
        </authorList>
    </citation>
    <scope>NUCLEOTIDE SEQUENCE [LARGE SCALE GENOMIC DNA]</scope>
    <source>
        <strain evidence="2 3">CCFEE 5522</strain>
    </source>
</reference>
<proteinExistence type="predicted"/>